<protein>
    <submittedName>
        <fullName evidence="11">Prosaposin isoform X1</fullName>
    </submittedName>
</protein>
<evidence type="ECO:0000256" key="7">
    <source>
        <dbReference type="SAM" id="SignalP"/>
    </source>
</evidence>
<reference evidence="11" key="1">
    <citation type="submission" date="2025-08" db="UniProtKB">
        <authorList>
            <consortium name="RefSeq"/>
        </authorList>
    </citation>
    <scope>IDENTIFICATION</scope>
</reference>
<dbReference type="GO" id="GO:0006665">
    <property type="term" value="P:sphingolipid metabolic process"/>
    <property type="evidence" value="ECO:0007669"/>
    <property type="project" value="InterPro"/>
</dbReference>
<dbReference type="KEGG" id="dqu:106740651"/>
<dbReference type="Pfam" id="PF03489">
    <property type="entry name" value="SapB_2"/>
    <property type="match status" value="6"/>
</dbReference>
<dbReference type="InterPro" id="IPR011001">
    <property type="entry name" value="Saposin-like"/>
</dbReference>
<evidence type="ECO:0000256" key="2">
    <source>
        <dbReference type="ARBA" id="ARBA00022525"/>
    </source>
</evidence>
<proteinExistence type="predicted"/>
<dbReference type="GO" id="GO:0005764">
    <property type="term" value="C:lysosome"/>
    <property type="evidence" value="ECO:0007669"/>
    <property type="project" value="InterPro"/>
</dbReference>
<evidence type="ECO:0000256" key="4">
    <source>
        <dbReference type="ARBA" id="ARBA00022737"/>
    </source>
</evidence>
<evidence type="ECO:0000313" key="10">
    <source>
        <dbReference type="Proteomes" id="UP000515204"/>
    </source>
</evidence>
<dbReference type="PANTHER" id="PTHR11480:SF3">
    <property type="entry name" value="BCDNA.GH08312"/>
    <property type="match status" value="1"/>
</dbReference>
<dbReference type="PRINTS" id="PR01797">
    <property type="entry name" value="SAPOSIN"/>
</dbReference>
<feature type="domain" description="Saposin B-type" evidence="8">
    <location>
        <begin position="437"/>
        <end position="517"/>
    </location>
</feature>
<dbReference type="SMART" id="SM00741">
    <property type="entry name" value="SapB"/>
    <property type="match status" value="7"/>
</dbReference>
<dbReference type="InterPro" id="IPR003119">
    <property type="entry name" value="SAP_A"/>
</dbReference>
<evidence type="ECO:0000256" key="5">
    <source>
        <dbReference type="ARBA" id="ARBA00023157"/>
    </source>
</evidence>
<dbReference type="PROSITE" id="PS51110">
    <property type="entry name" value="SAP_A"/>
    <property type="match status" value="1"/>
</dbReference>
<evidence type="ECO:0000256" key="3">
    <source>
        <dbReference type="ARBA" id="ARBA00022729"/>
    </source>
</evidence>
<accession>A0A6P3WMQ9</accession>
<dbReference type="CTD" id="43662"/>
<dbReference type="GeneID" id="106740651"/>
<feature type="domain" description="Saposin B-type" evidence="8">
    <location>
        <begin position="74"/>
        <end position="156"/>
    </location>
</feature>
<keyword evidence="4" id="KW-0677">Repeat</keyword>
<dbReference type="InterPro" id="IPR007856">
    <property type="entry name" value="SapB_1"/>
</dbReference>
<evidence type="ECO:0000259" key="9">
    <source>
        <dbReference type="PROSITE" id="PS51110"/>
    </source>
</evidence>
<keyword evidence="10" id="KW-1185">Reference proteome</keyword>
<dbReference type="GO" id="GO:0016020">
    <property type="term" value="C:membrane"/>
    <property type="evidence" value="ECO:0007669"/>
    <property type="project" value="GOC"/>
</dbReference>
<keyword evidence="3 7" id="KW-0732">Signal</keyword>
<feature type="domain" description="Saposin B-type" evidence="8">
    <location>
        <begin position="292"/>
        <end position="372"/>
    </location>
</feature>
<feature type="chain" id="PRO_5028041107" evidence="7">
    <location>
        <begin position="18"/>
        <end position="877"/>
    </location>
</feature>
<dbReference type="RefSeq" id="XP_014467390.1">
    <property type="nucleotide sequence ID" value="XM_014611904.1"/>
</dbReference>
<dbReference type="Proteomes" id="UP000515204">
    <property type="component" value="Unplaced"/>
</dbReference>
<feature type="domain" description="Saposin A-type" evidence="9">
    <location>
        <begin position="30"/>
        <end position="70"/>
    </location>
</feature>
<evidence type="ECO:0000256" key="6">
    <source>
        <dbReference type="ARBA" id="ARBA00023180"/>
    </source>
</evidence>
<organism evidence="10 11">
    <name type="scientific">Dinoponera quadriceps</name>
    <name type="common">South American ant</name>
    <dbReference type="NCBI Taxonomy" id="609295"/>
    <lineage>
        <taxon>Eukaryota</taxon>
        <taxon>Metazoa</taxon>
        <taxon>Ecdysozoa</taxon>
        <taxon>Arthropoda</taxon>
        <taxon>Hexapoda</taxon>
        <taxon>Insecta</taxon>
        <taxon>Pterygota</taxon>
        <taxon>Neoptera</taxon>
        <taxon>Endopterygota</taxon>
        <taxon>Hymenoptera</taxon>
        <taxon>Apocrita</taxon>
        <taxon>Aculeata</taxon>
        <taxon>Formicoidea</taxon>
        <taxon>Formicidae</taxon>
        <taxon>Ponerinae</taxon>
        <taxon>Ponerini</taxon>
        <taxon>Dinoponera</taxon>
    </lineage>
</organism>
<comment type="subcellular location">
    <subcellularLocation>
        <location evidence="1">Secreted</location>
    </subcellularLocation>
</comment>
<keyword evidence="5" id="KW-1015">Disulfide bond</keyword>
<feature type="signal peptide" evidence="7">
    <location>
        <begin position="1"/>
        <end position="17"/>
    </location>
</feature>
<sequence>MKELLLALSALLAVSTASVIITAEQQDHRPNLGTEECTWGPTYWCENLKTAKGCNAVKHCVERYWEKMEVPEDTDNVCGICKEMVQQARDQLESNQTQQDLKDVFEGSCKLIHIKPIVDECIKIVDEFVPELVETLASQMNPSVVCSVAGLCNNAHIDKLLAEHQAMLSKKDTTKSILLKNDELEPDECTKCYTITKHMENKMQHTSRDTMFLRMLHICGEFDSFSDACANIIISNFDNIYEHIRKNFNADNICHLSGQCSGKYHKHEDDTDAIPKVEITPLSSVGMVEVDDDLPCKLCEQLVGHLKDLLVANTTEIEFKHVLLGLCRQTKSFADECGAIVSQYYSEIYEYLTKGLNSNIICHMTGVCPSPDKMPGPIWPLVSEESARIGLNIMNNNQHEREVAIGHERPKSEAEEMQLPLERLMPFPLLQPESIEGKEACALCEYLLHYIQDTISSPTNEEKVKQVLGKICRKLPSIGNKCQEFVDTYGDAIVAILVQEIDPAQVCPMLHVCPSRELLQMWAQIPKGFLLREKVEDKPSCPLCLLAVTQIYNAIKDNKTEATIEAELDKLCKHLPNSLTDQCYDFVKSYSKELVDMLLADLTPQEVCVYLKLCDATKDAGPKPVSLMENDGEILTNEIPDYPLTLAKPKNVIDNGLCVVCEYAMQYIDQVIGKEKNREKIEKMVHGVCNHLPKSLASECNQFVDKYADVVITILSQDVSPKEVCVMIGLCKNSLPHVRESIVGCALCRAVVSQIDHDLGDPKVDAKIEDAVLNVCKRLLPHQYSMCNTMVKTYGPSMINMLKNHVDSEEICDKIALCIRDEYVVASLNGNSRVLRSIDGLKMCTWGKTFICSNEDVAKLCNVMKQCEIYLKSDEVA</sequence>
<dbReference type="InterPro" id="IPR008373">
    <property type="entry name" value="Saposin"/>
</dbReference>
<feature type="domain" description="Saposin B-type" evidence="8">
    <location>
        <begin position="185"/>
        <end position="264"/>
    </location>
</feature>
<dbReference type="PANTHER" id="PTHR11480">
    <property type="entry name" value="SAPOSIN-RELATED"/>
    <property type="match status" value="1"/>
</dbReference>
<feature type="domain" description="Saposin B-type" evidence="8">
    <location>
        <begin position="654"/>
        <end position="735"/>
    </location>
</feature>
<dbReference type="InterPro" id="IPR008139">
    <property type="entry name" value="SaposinB_dom"/>
</dbReference>
<feature type="domain" description="Saposin B-type" evidence="8">
    <location>
        <begin position="537"/>
        <end position="618"/>
    </location>
</feature>
<evidence type="ECO:0000256" key="1">
    <source>
        <dbReference type="ARBA" id="ARBA00004613"/>
    </source>
</evidence>
<dbReference type="Gene3D" id="1.10.225.10">
    <property type="entry name" value="Saposin-like"/>
    <property type="match status" value="7"/>
</dbReference>
<feature type="domain" description="Saposin B-type" evidence="8">
    <location>
        <begin position="741"/>
        <end position="822"/>
    </location>
</feature>
<dbReference type="SMART" id="SM00162">
    <property type="entry name" value="SAPA"/>
    <property type="match status" value="2"/>
</dbReference>
<gene>
    <name evidence="11" type="primary">LOC106740651</name>
</gene>
<name>A0A6P3WMQ9_DINQU</name>
<dbReference type="InterPro" id="IPR008138">
    <property type="entry name" value="SapB_2"/>
</dbReference>
<keyword evidence="2" id="KW-0964">Secreted</keyword>
<dbReference type="InterPro" id="IPR051428">
    <property type="entry name" value="Sphingo_Act-Surfact_Prot"/>
</dbReference>
<evidence type="ECO:0000313" key="11">
    <source>
        <dbReference type="RefSeq" id="XP_014467390.1"/>
    </source>
</evidence>
<dbReference type="Pfam" id="PF05184">
    <property type="entry name" value="SapB_1"/>
    <property type="match status" value="6"/>
</dbReference>
<keyword evidence="6" id="KW-0325">Glycoprotein</keyword>
<dbReference type="GO" id="GO:0005576">
    <property type="term" value="C:extracellular region"/>
    <property type="evidence" value="ECO:0007669"/>
    <property type="project" value="UniProtKB-SubCell"/>
</dbReference>
<dbReference type="AlphaFoldDB" id="A0A6P3WMQ9"/>
<dbReference type="SUPFAM" id="SSF47862">
    <property type="entry name" value="Saposin"/>
    <property type="match status" value="6"/>
</dbReference>
<dbReference type="PROSITE" id="PS50015">
    <property type="entry name" value="SAP_B"/>
    <property type="match status" value="7"/>
</dbReference>
<dbReference type="Pfam" id="PF02199">
    <property type="entry name" value="SapA"/>
    <property type="match status" value="2"/>
</dbReference>
<evidence type="ECO:0000259" key="8">
    <source>
        <dbReference type="PROSITE" id="PS50015"/>
    </source>
</evidence>
<dbReference type="OrthoDB" id="69496at2759"/>
<dbReference type="FunFam" id="1.10.225.10:FF:000002">
    <property type="entry name" value="prosaposin isoform X2"/>
    <property type="match status" value="2"/>
</dbReference>